<dbReference type="Gene3D" id="1.10.3290.10">
    <property type="entry name" value="Fido-like domain"/>
    <property type="match status" value="1"/>
</dbReference>
<proteinExistence type="predicted"/>
<dbReference type="PROSITE" id="PS51459">
    <property type="entry name" value="FIDO"/>
    <property type="match status" value="1"/>
</dbReference>
<dbReference type="InterPro" id="IPR003812">
    <property type="entry name" value="Fido"/>
</dbReference>
<dbReference type="Pfam" id="PF02661">
    <property type="entry name" value="Fic"/>
    <property type="match status" value="1"/>
</dbReference>
<accession>A0ABT7C565</accession>
<protein>
    <submittedName>
        <fullName evidence="2">Cell filamentation protein Fic</fullName>
    </submittedName>
</protein>
<gene>
    <name evidence="2" type="ORF">C7K25_00910</name>
</gene>
<evidence type="ECO:0000313" key="2">
    <source>
        <dbReference type="EMBL" id="MDJ1369942.1"/>
    </source>
</evidence>
<dbReference type="InterPro" id="IPR036597">
    <property type="entry name" value="Fido-like_dom_sf"/>
</dbReference>
<reference evidence="2" key="2">
    <citation type="journal article" date="2022" name="Sci. Rep.">
        <title>In silico prediction of the enzymes involved in the degradation of the herbicide molinate by Gulosibacter molinativorax ON4T.</title>
        <authorList>
            <person name="Lopes A.R."/>
            <person name="Bunin E."/>
            <person name="Viana A.T."/>
            <person name="Froufe H."/>
            <person name="Munoz-Merida A."/>
            <person name="Pinho D."/>
            <person name="Figueiredo J."/>
            <person name="Barroso C."/>
            <person name="Vaz-Moreira I."/>
            <person name="Bellanger X."/>
            <person name="Egas C."/>
            <person name="Nunes O.C."/>
        </authorList>
    </citation>
    <scope>NUCLEOTIDE SEQUENCE</scope>
    <source>
        <strain evidence="2">ON4</strain>
    </source>
</reference>
<comment type="caution">
    <text evidence="2">The sequence shown here is derived from an EMBL/GenBank/DDBJ whole genome shotgun (WGS) entry which is preliminary data.</text>
</comment>
<dbReference type="EMBL" id="PXVD01000001">
    <property type="protein sequence ID" value="MDJ1369942.1"/>
    <property type="molecule type" value="Genomic_DNA"/>
</dbReference>
<reference evidence="2" key="1">
    <citation type="submission" date="2018-03" db="EMBL/GenBank/DDBJ databases">
        <authorList>
            <person name="Nunes O.C."/>
            <person name="Lopes A.R."/>
            <person name="Froufe H."/>
            <person name="Munoz-Merida A."/>
            <person name="Barroso C."/>
            <person name="Egas C."/>
        </authorList>
    </citation>
    <scope>NUCLEOTIDE SEQUENCE</scope>
    <source>
        <strain evidence="2">ON4</strain>
    </source>
</reference>
<dbReference type="RefSeq" id="WP_106486577.1">
    <property type="nucleotide sequence ID" value="NZ_CP028426.1"/>
</dbReference>
<evidence type="ECO:0000313" key="3">
    <source>
        <dbReference type="Proteomes" id="UP001170379"/>
    </source>
</evidence>
<feature type="domain" description="Fido" evidence="1">
    <location>
        <begin position="157"/>
        <end position="305"/>
    </location>
</feature>
<dbReference type="Proteomes" id="UP001170379">
    <property type="component" value="Unassembled WGS sequence"/>
</dbReference>
<organism evidence="2 3">
    <name type="scientific">Gulosibacter molinativorax</name>
    <dbReference type="NCBI Taxonomy" id="256821"/>
    <lineage>
        <taxon>Bacteria</taxon>
        <taxon>Bacillati</taxon>
        <taxon>Actinomycetota</taxon>
        <taxon>Actinomycetes</taxon>
        <taxon>Micrococcales</taxon>
        <taxon>Microbacteriaceae</taxon>
        <taxon>Gulosibacter</taxon>
    </lineage>
</organism>
<name>A0ABT7C565_9MICO</name>
<keyword evidence="3" id="KW-1185">Reference proteome</keyword>
<dbReference type="PANTHER" id="PTHR13504">
    <property type="entry name" value="FIDO DOMAIN-CONTAINING PROTEIN DDB_G0283145"/>
    <property type="match status" value="1"/>
</dbReference>
<evidence type="ECO:0000259" key="1">
    <source>
        <dbReference type="PROSITE" id="PS51459"/>
    </source>
</evidence>
<dbReference type="SUPFAM" id="SSF140931">
    <property type="entry name" value="Fic-like"/>
    <property type="match status" value="1"/>
</dbReference>
<dbReference type="PANTHER" id="PTHR13504:SF38">
    <property type="entry name" value="FIDO DOMAIN-CONTAINING PROTEIN"/>
    <property type="match status" value="1"/>
</dbReference>
<dbReference type="InterPro" id="IPR040198">
    <property type="entry name" value="Fido_containing"/>
</dbReference>
<sequence>MTSPRFDAVVRLDAITEAGEVRMQWPRTSSVTEIWRPDPGKWADQSRVPHFGEPYSASIPPRIAELDVALPGRIAADLETATIRLRDFDVEFGASLSPIAALLIRSESLSSSQIENVNARARQIVAAEIGESDSRNAKLIAASSRAMIDAIGNPGEINADLAKRIQASLLASSPELRPGEYRTEPIWIGTSSVSPHGAEYVAPPVGELPGLLADWSRFASRTDVPILAHTVLAHAQFEAIHPFRDGNGRTGRALMQAMLRKRGATRHVAVPISSGLLTETDRYFAALQAFEAGDPVPLLEASVAATHSAIDNARELVGAIEQLRERQRAAIVARRDSKVWEVLEYTIRQPVFTPSMVADALGITTTNVQRNLDVLVDAEVLIATASVHRARGRIYRSQAILDELDRFAERATRRTA</sequence>